<gene>
    <name evidence="1" type="ORF">ACFSC3_01650</name>
</gene>
<dbReference type="Proteomes" id="UP001597283">
    <property type="component" value="Unassembled WGS sequence"/>
</dbReference>
<sequence length="155" mass="16764">MTSDVDAAKLDRFAADLTAGGIVTRVLEAWAGGPVRAERVAGVAEASAQTRALLRADTGTPLGFRRVRLLSGDRLLSEADNWFVPSRLPSTMRDMLEGSDTPFGIVITPLSPRRETLTCERFAGDSILLVRALVLAGDGTPLALVEERYRRVILD</sequence>
<dbReference type="EMBL" id="JBHUFC010000001">
    <property type="protein sequence ID" value="MFD1786266.1"/>
    <property type="molecule type" value="Genomic_DNA"/>
</dbReference>
<evidence type="ECO:0000313" key="1">
    <source>
        <dbReference type="EMBL" id="MFD1786266.1"/>
    </source>
</evidence>
<dbReference type="Gene3D" id="3.40.1410.10">
    <property type="entry name" value="Chorismate lyase-like"/>
    <property type="match status" value="1"/>
</dbReference>
<dbReference type="InterPro" id="IPR028978">
    <property type="entry name" value="Chorismate_lyase_/UTRA_dom_sf"/>
</dbReference>
<organism evidence="1 2">
    <name type="scientific">Sphingomonas floccifaciens</name>
    <dbReference type="NCBI Taxonomy" id="1844115"/>
    <lineage>
        <taxon>Bacteria</taxon>
        <taxon>Pseudomonadati</taxon>
        <taxon>Pseudomonadota</taxon>
        <taxon>Alphaproteobacteria</taxon>
        <taxon>Sphingomonadales</taxon>
        <taxon>Sphingomonadaceae</taxon>
        <taxon>Sphingomonas</taxon>
    </lineage>
</organism>
<evidence type="ECO:0000313" key="2">
    <source>
        <dbReference type="Proteomes" id="UP001597283"/>
    </source>
</evidence>
<evidence type="ECO:0008006" key="3">
    <source>
        <dbReference type="Google" id="ProtNLM"/>
    </source>
</evidence>
<comment type="caution">
    <text evidence="1">The sequence shown here is derived from an EMBL/GenBank/DDBJ whole genome shotgun (WGS) entry which is preliminary data.</text>
</comment>
<proteinExistence type="predicted"/>
<reference evidence="2" key="1">
    <citation type="journal article" date="2019" name="Int. J. Syst. Evol. Microbiol.">
        <title>The Global Catalogue of Microorganisms (GCM) 10K type strain sequencing project: providing services to taxonomists for standard genome sequencing and annotation.</title>
        <authorList>
            <consortium name="The Broad Institute Genomics Platform"/>
            <consortium name="The Broad Institute Genome Sequencing Center for Infectious Disease"/>
            <person name="Wu L."/>
            <person name="Ma J."/>
        </authorList>
    </citation>
    <scope>NUCLEOTIDE SEQUENCE [LARGE SCALE GENOMIC DNA]</scope>
    <source>
        <strain evidence="2">Q85</strain>
    </source>
</reference>
<protein>
    <recommendedName>
        <fullName evidence="3">Chorismate lyase</fullName>
    </recommendedName>
</protein>
<name>A0ABW4N8G4_9SPHN</name>
<accession>A0ABW4N8G4</accession>
<keyword evidence="2" id="KW-1185">Reference proteome</keyword>
<dbReference type="SUPFAM" id="SSF64288">
    <property type="entry name" value="Chorismate lyase-like"/>
    <property type="match status" value="1"/>
</dbReference>
<dbReference type="RefSeq" id="WP_380938079.1">
    <property type="nucleotide sequence ID" value="NZ_JBHUFC010000001.1"/>
</dbReference>